<dbReference type="Gene3D" id="1.20.1250.20">
    <property type="entry name" value="MFS general substrate transporter like domains"/>
    <property type="match status" value="1"/>
</dbReference>
<feature type="transmembrane region" description="Helical" evidence="6">
    <location>
        <begin position="398"/>
        <end position="419"/>
    </location>
</feature>
<protein>
    <submittedName>
        <fullName evidence="7">MFS general substrate transporter</fullName>
    </submittedName>
</protein>
<gene>
    <name evidence="7" type="ORF">BU26DRAFT_595939</name>
</gene>
<dbReference type="AlphaFoldDB" id="A0A6A6ICZ2"/>
<dbReference type="RefSeq" id="XP_033683083.1">
    <property type="nucleotide sequence ID" value="XM_033834961.1"/>
</dbReference>
<evidence type="ECO:0000256" key="2">
    <source>
        <dbReference type="ARBA" id="ARBA00022448"/>
    </source>
</evidence>
<evidence type="ECO:0000256" key="5">
    <source>
        <dbReference type="ARBA" id="ARBA00023136"/>
    </source>
</evidence>
<keyword evidence="3 6" id="KW-0812">Transmembrane</keyword>
<dbReference type="InterPro" id="IPR036259">
    <property type="entry name" value="MFS_trans_sf"/>
</dbReference>
<dbReference type="SUPFAM" id="SSF103473">
    <property type="entry name" value="MFS general substrate transporter"/>
    <property type="match status" value="1"/>
</dbReference>
<feature type="transmembrane region" description="Helical" evidence="6">
    <location>
        <begin position="349"/>
        <end position="369"/>
    </location>
</feature>
<dbReference type="EMBL" id="ML987196">
    <property type="protein sequence ID" value="KAF2248079.1"/>
    <property type="molecule type" value="Genomic_DNA"/>
</dbReference>
<name>A0A6A6ICZ2_9PLEO</name>
<dbReference type="PANTHER" id="PTHR43791:SF62">
    <property type="entry name" value="MAJOR FACILITATOR SUPERFAMILY (MFS) PROFILE DOMAIN-CONTAINING PROTEIN"/>
    <property type="match status" value="1"/>
</dbReference>
<keyword evidence="8" id="KW-1185">Reference proteome</keyword>
<feature type="transmembrane region" description="Helical" evidence="6">
    <location>
        <begin position="291"/>
        <end position="312"/>
    </location>
</feature>
<feature type="transmembrane region" description="Helical" evidence="6">
    <location>
        <begin position="56"/>
        <end position="75"/>
    </location>
</feature>
<keyword evidence="2" id="KW-0813">Transport</keyword>
<keyword evidence="4 6" id="KW-1133">Transmembrane helix</keyword>
<dbReference type="GO" id="GO:0016020">
    <property type="term" value="C:membrane"/>
    <property type="evidence" value="ECO:0007669"/>
    <property type="project" value="UniProtKB-SubCell"/>
</dbReference>
<evidence type="ECO:0000313" key="8">
    <source>
        <dbReference type="Proteomes" id="UP000800094"/>
    </source>
</evidence>
<feature type="transmembrane region" description="Helical" evidence="6">
    <location>
        <begin position="147"/>
        <end position="169"/>
    </location>
</feature>
<dbReference type="GO" id="GO:0022857">
    <property type="term" value="F:transmembrane transporter activity"/>
    <property type="evidence" value="ECO:0007669"/>
    <property type="project" value="InterPro"/>
</dbReference>
<keyword evidence="5 6" id="KW-0472">Membrane</keyword>
<dbReference type="Proteomes" id="UP000800094">
    <property type="component" value="Unassembled WGS sequence"/>
</dbReference>
<dbReference type="GeneID" id="54588291"/>
<proteinExistence type="predicted"/>
<feature type="transmembrane region" description="Helical" evidence="6">
    <location>
        <begin position="181"/>
        <end position="203"/>
    </location>
</feature>
<accession>A0A6A6ICZ2</accession>
<evidence type="ECO:0000256" key="1">
    <source>
        <dbReference type="ARBA" id="ARBA00004141"/>
    </source>
</evidence>
<dbReference type="PANTHER" id="PTHR43791">
    <property type="entry name" value="PERMEASE-RELATED"/>
    <property type="match status" value="1"/>
</dbReference>
<dbReference type="Pfam" id="PF07690">
    <property type="entry name" value="MFS_1"/>
    <property type="match status" value="1"/>
</dbReference>
<reference evidence="7" key="1">
    <citation type="journal article" date="2020" name="Stud. Mycol.">
        <title>101 Dothideomycetes genomes: a test case for predicting lifestyles and emergence of pathogens.</title>
        <authorList>
            <person name="Haridas S."/>
            <person name="Albert R."/>
            <person name="Binder M."/>
            <person name="Bloem J."/>
            <person name="Labutti K."/>
            <person name="Salamov A."/>
            <person name="Andreopoulos B."/>
            <person name="Baker S."/>
            <person name="Barry K."/>
            <person name="Bills G."/>
            <person name="Bluhm B."/>
            <person name="Cannon C."/>
            <person name="Castanera R."/>
            <person name="Culley D."/>
            <person name="Daum C."/>
            <person name="Ezra D."/>
            <person name="Gonzalez J."/>
            <person name="Henrissat B."/>
            <person name="Kuo A."/>
            <person name="Liang C."/>
            <person name="Lipzen A."/>
            <person name="Lutzoni F."/>
            <person name="Magnuson J."/>
            <person name="Mondo S."/>
            <person name="Nolan M."/>
            <person name="Ohm R."/>
            <person name="Pangilinan J."/>
            <person name="Park H.-J."/>
            <person name="Ramirez L."/>
            <person name="Alfaro M."/>
            <person name="Sun H."/>
            <person name="Tritt A."/>
            <person name="Yoshinaga Y."/>
            <person name="Zwiers L.-H."/>
            <person name="Turgeon B."/>
            <person name="Goodwin S."/>
            <person name="Spatafora J."/>
            <person name="Crous P."/>
            <person name="Grigoriev I."/>
        </authorList>
    </citation>
    <scope>NUCLEOTIDE SEQUENCE</scope>
    <source>
        <strain evidence="7">CBS 122368</strain>
    </source>
</reference>
<comment type="subcellular location">
    <subcellularLocation>
        <location evidence="1">Membrane</location>
        <topology evidence="1">Multi-pass membrane protein</topology>
    </subcellularLocation>
</comment>
<feature type="transmembrane region" description="Helical" evidence="6">
    <location>
        <begin position="87"/>
        <end position="107"/>
    </location>
</feature>
<dbReference type="FunFam" id="1.20.1250.20:FF:000057">
    <property type="entry name" value="MFS general substrate transporter"/>
    <property type="match status" value="1"/>
</dbReference>
<dbReference type="OrthoDB" id="2250022at2759"/>
<feature type="transmembrane region" description="Helical" evidence="6">
    <location>
        <begin position="324"/>
        <end position="342"/>
    </location>
</feature>
<evidence type="ECO:0000256" key="3">
    <source>
        <dbReference type="ARBA" id="ARBA00022692"/>
    </source>
</evidence>
<sequence length="446" mass="49233">MSEQNEKLDHVDDEATRRMEQRLVRKLDMTLMPVVWVLYFFNYMDRNNIALGLVGNQFNVAVSILNVGYVLMQLPSNMILAKVRPSIYIPACAMLWSCVSASTSAVHSYGGIIAVRFVLGVVEAPFWPGAFYMLSSWCVFPELALRTAILYSGLVVATVFSGLIAAGVFAGLDGARGLAGWQWLFIIEGSGSFFFAFLAMFICPDFPESKTGSGRWLFSEEERKLSIERIARDRVSAPKADESIMHGLKLAVMDYRTWVFSLMLCSNHSAYGFNNFFPSIAKGFSIGSQTVTLVLTAPAYLVGTVISFALVFSSDRNKERGLHISVPLCFAVVGFIITVSTLSKAARYFASFLYVGGLFGSNAIVYTWAASTLNQTPAKRACATAVVNIMSQMDAPRYILAMLLMMAFSAISICTCIYMKTVLRRANKKLLREGEETGIKASLYPL</sequence>
<evidence type="ECO:0000313" key="7">
    <source>
        <dbReference type="EMBL" id="KAF2248079.1"/>
    </source>
</evidence>
<dbReference type="InterPro" id="IPR011701">
    <property type="entry name" value="MFS"/>
</dbReference>
<organism evidence="7 8">
    <name type="scientific">Trematosphaeria pertusa</name>
    <dbReference type="NCBI Taxonomy" id="390896"/>
    <lineage>
        <taxon>Eukaryota</taxon>
        <taxon>Fungi</taxon>
        <taxon>Dikarya</taxon>
        <taxon>Ascomycota</taxon>
        <taxon>Pezizomycotina</taxon>
        <taxon>Dothideomycetes</taxon>
        <taxon>Pleosporomycetidae</taxon>
        <taxon>Pleosporales</taxon>
        <taxon>Massarineae</taxon>
        <taxon>Trematosphaeriaceae</taxon>
        <taxon>Trematosphaeria</taxon>
    </lineage>
</organism>
<evidence type="ECO:0000256" key="6">
    <source>
        <dbReference type="SAM" id="Phobius"/>
    </source>
</evidence>
<evidence type="ECO:0000256" key="4">
    <source>
        <dbReference type="ARBA" id="ARBA00022989"/>
    </source>
</evidence>
<feature type="transmembrane region" description="Helical" evidence="6">
    <location>
        <begin position="113"/>
        <end position="135"/>
    </location>
</feature>